<dbReference type="Gene3D" id="2.60.40.10">
    <property type="entry name" value="Immunoglobulins"/>
    <property type="match status" value="2"/>
</dbReference>
<dbReference type="Pfam" id="PF01833">
    <property type="entry name" value="TIG"/>
    <property type="match status" value="1"/>
</dbReference>
<dbReference type="AlphaFoldDB" id="U5QM79"/>
<protein>
    <submittedName>
        <fullName evidence="2">Cell surface receptor IPT/TIG domain-containing protein</fullName>
    </submittedName>
</protein>
<dbReference type="OrthoDB" id="996574at2"/>
<evidence type="ECO:0000313" key="3">
    <source>
        <dbReference type="Proteomes" id="UP000017396"/>
    </source>
</evidence>
<proteinExistence type="predicted"/>
<reference evidence="2 3" key="1">
    <citation type="journal article" date="2013" name="PLoS ONE">
        <title>Cultivation and Complete Genome Sequencing of Gloeobacter kilaueensis sp. nov., from a Lava Cave in Kilauea Caldera, Hawai'i.</title>
        <authorList>
            <person name="Saw J.H."/>
            <person name="Schatz M."/>
            <person name="Brown M.V."/>
            <person name="Kunkel D.D."/>
            <person name="Foster J.S."/>
            <person name="Shick H."/>
            <person name="Christensen S."/>
            <person name="Hou S."/>
            <person name="Wan X."/>
            <person name="Donachie S.P."/>
        </authorList>
    </citation>
    <scope>NUCLEOTIDE SEQUENCE [LARGE SCALE GENOMIC DNA]</scope>
    <source>
        <strain evidence="3">JS</strain>
    </source>
</reference>
<gene>
    <name evidence="2" type="ORF">GKIL_2468</name>
</gene>
<dbReference type="STRING" id="1183438.GKIL_2468"/>
<feature type="domain" description="IPT/TIG" evidence="1">
    <location>
        <begin position="621"/>
        <end position="691"/>
    </location>
</feature>
<dbReference type="InterPro" id="IPR014756">
    <property type="entry name" value="Ig_E-set"/>
</dbReference>
<dbReference type="Proteomes" id="UP000017396">
    <property type="component" value="Chromosome"/>
</dbReference>
<keyword evidence="3" id="KW-1185">Reference proteome</keyword>
<organism evidence="2 3">
    <name type="scientific">Gloeobacter kilaueensis (strain ATCC BAA-2537 / CCAP 1431/1 / ULC 316 / JS1)</name>
    <dbReference type="NCBI Taxonomy" id="1183438"/>
    <lineage>
        <taxon>Bacteria</taxon>
        <taxon>Bacillati</taxon>
        <taxon>Cyanobacteriota</taxon>
        <taxon>Cyanophyceae</taxon>
        <taxon>Gloeobacterales</taxon>
        <taxon>Gloeobacteraceae</taxon>
        <taxon>Gloeobacter</taxon>
    </lineage>
</organism>
<accession>U5QM79</accession>
<keyword evidence="2" id="KW-0675">Receptor</keyword>
<dbReference type="InterPro" id="IPR013783">
    <property type="entry name" value="Ig-like_fold"/>
</dbReference>
<sequence length="704" mass="74042">MGLLLGAVRLPAQAPIASFQAEALALQNTSLQALFSQIVRDARTRVLNTVATVTWPILPVEEDLSLRLRKLDAIRIPNQAFIQSNRDFSTDLIKSDTGAAQIYRWLNGTEELDPDSQDGYLKFLIENGMGTDLGEAAAVALDRQRVLEILKDYGGARLTIQVGSLQPTVLTNLVWEFTPYQGSLPGGKTYYRFGVRIVAENIGIVLDPKNGAEQTLKLTETLLADPNLPPVRLKDSTVTSRQKLRSEAIAEAAGAGQANPLLVLVNLLAPQLSERVATGPLNSERLSLITGLLVSSAGSRNLTGINVYLGDGSDPVANPGIAAGIAPSDASLYAGPSVSLGNNILVLSVGALFSGTQGEGTRFAGTASVDLSRLLFGKPDPAQSARQIDVAPQQIAGLYTSARLLAGTRLVVLKAGPALLAQLQPNPAAREVKINALSSAASVSTSIDSAGYIFFRSEQPTGTYSVRFCEPANPRNCLPAKPVELTDENRDQVLTLLPAAQTGGGTIPVVPTNPPRPSAPTLSIVSFTPAQGTPGAGFVTVATAGPALVRGTQVFFGGVPAPRVTIVRRTQLTADIPIGARSGPIEVRLPSGASTFSSTRFEVLATRPPIVPPPPVPVEGPQIVSIVPTHGVAGETSVTITVAGENLRRGTQVFFNGKAATGVNIVRRTELTADVPPDARSGPIEIILPSGRKLRSTVNFTVER</sequence>
<dbReference type="KEGG" id="glj:GKIL_2468"/>
<dbReference type="EMBL" id="CP003587">
    <property type="protein sequence ID" value="AGY58714.1"/>
    <property type="molecule type" value="Genomic_DNA"/>
</dbReference>
<evidence type="ECO:0000313" key="2">
    <source>
        <dbReference type="EMBL" id="AGY58714.1"/>
    </source>
</evidence>
<evidence type="ECO:0000259" key="1">
    <source>
        <dbReference type="Pfam" id="PF01833"/>
    </source>
</evidence>
<dbReference type="InterPro" id="IPR002909">
    <property type="entry name" value="IPT_dom"/>
</dbReference>
<dbReference type="HOGENOM" id="CLU_391704_0_0_3"/>
<dbReference type="SUPFAM" id="SSF81296">
    <property type="entry name" value="E set domains"/>
    <property type="match status" value="2"/>
</dbReference>
<dbReference type="CDD" id="cd00102">
    <property type="entry name" value="IPT"/>
    <property type="match status" value="1"/>
</dbReference>
<name>U5QM79_GLOK1</name>
<dbReference type="RefSeq" id="WP_023173894.1">
    <property type="nucleotide sequence ID" value="NC_022600.1"/>
</dbReference>